<gene>
    <name evidence="2" type="primary">epsE_3</name>
    <name evidence="2" type="ORF">V7x_25730</name>
</gene>
<sequence>MTARENIGKPKFSFVIPTYNRARLLAETLACVFEQTYKNHETIIVDDGSTDETVSVAKSFGDRVNVFSRDHGGCAAARNYGVSQASGDYIFFLDSDDLLFPWTLKHYANAIEREGWPTIVAGELIVFRHRHELDDIVDEPCVSLAYENFFTGSIQSDFFFGTGVCAVLKSEFQKVGGFIERDIAATDSDLQFRLGVAPGFVKIDKPFALGYRDHDENILKSYKKVFGGAQLLIVSEKSNRYPGGEAYRRHREKHIGVRARAMSLKLVRNEFPLKGMQIYFATFPMNFRNLKWKYLLALPVLAVAQWISGSIRGRDK</sequence>
<accession>A0A5C6FX19</accession>
<dbReference type="Pfam" id="PF00535">
    <property type="entry name" value="Glycos_transf_2"/>
    <property type="match status" value="1"/>
</dbReference>
<dbReference type="InterPro" id="IPR001173">
    <property type="entry name" value="Glyco_trans_2-like"/>
</dbReference>
<dbReference type="Proteomes" id="UP000316476">
    <property type="component" value="Unassembled WGS sequence"/>
</dbReference>
<evidence type="ECO:0000313" key="3">
    <source>
        <dbReference type="Proteomes" id="UP000316476"/>
    </source>
</evidence>
<dbReference type="PANTHER" id="PTHR43685:SF2">
    <property type="entry name" value="GLYCOSYLTRANSFERASE 2-LIKE DOMAIN-CONTAINING PROTEIN"/>
    <property type="match status" value="1"/>
</dbReference>
<comment type="caution">
    <text evidence="2">The sequence shown here is derived from an EMBL/GenBank/DDBJ whole genome shotgun (WGS) entry which is preliminary data.</text>
</comment>
<dbReference type="EC" id="2.4.-.-" evidence="2"/>
<protein>
    <submittedName>
        <fullName evidence="2">Putative glycosyltransferase EpsE</fullName>
        <ecNumber evidence="2">2.4.-.-</ecNumber>
    </submittedName>
</protein>
<dbReference type="SUPFAM" id="SSF53448">
    <property type="entry name" value="Nucleotide-diphospho-sugar transferases"/>
    <property type="match status" value="1"/>
</dbReference>
<dbReference type="EMBL" id="SJPZ01000001">
    <property type="protein sequence ID" value="TWU67001.1"/>
    <property type="molecule type" value="Genomic_DNA"/>
</dbReference>
<dbReference type="Gene3D" id="3.90.550.10">
    <property type="entry name" value="Spore Coat Polysaccharide Biosynthesis Protein SpsA, Chain A"/>
    <property type="match status" value="1"/>
</dbReference>
<feature type="domain" description="Glycosyltransferase 2-like" evidence="1">
    <location>
        <begin position="13"/>
        <end position="115"/>
    </location>
</feature>
<dbReference type="CDD" id="cd00761">
    <property type="entry name" value="Glyco_tranf_GTA_type"/>
    <property type="match status" value="1"/>
</dbReference>
<dbReference type="AlphaFoldDB" id="A0A5C6FX19"/>
<organism evidence="2 3">
    <name type="scientific">Crateriforma conspicua</name>
    <dbReference type="NCBI Taxonomy" id="2527996"/>
    <lineage>
        <taxon>Bacteria</taxon>
        <taxon>Pseudomonadati</taxon>
        <taxon>Planctomycetota</taxon>
        <taxon>Planctomycetia</taxon>
        <taxon>Planctomycetales</taxon>
        <taxon>Planctomycetaceae</taxon>
        <taxon>Crateriforma</taxon>
    </lineage>
</organism>
<evidence type="ECO:0000313" key="2">
    <source>
        <dbReference type="EMBL" id="TWU67001.1"/>
    </source>
</evidence>
<name>A0A5C6FX19_9PLAN</name>
<keyword evidence="2" id="KW-0328">Glycosyltransferase</keyword>
<dbReference type="InterPro" id="IPR050834">
    <property type="entry name" value="Glycosyltransf_2"/>
</dbReference>
<proteinExistence type="predicted"/>
<reference evidence="2 3" key="1">
    <citation type="submission" date="2019-02" db="EMBL/GenBank/DDBJ databases">
        <title>Deep-cultivation of Planctomycetes and their phenomic and genomic characterization uncovers novel biology.</title>
        <authorList>
            <person name="Wiegand S."/>
            <person name="Jogler M."/>
            <person name="Boedeker C."/>
            <person name="Pinto D."/>
            <person name="Vollmers J."/>
            <person name="Rivas-Marin E."/>
            <person name="Kohn T."/>
            <person name="Peeters S.H."/>
            <person name="Heuer A."/>
            <person name="Rast P."/>
            <person name="Oberbeckmann S."/>
            <person name="Bunk B."/>
            <person name="Jeske O."/>
            <person name="Meyerdierks A."/>
            <person name="Storesund J.E."/>
            <person name="Kallscheuer N."/>
            <person name="Luecker S."/>
            <person name="Lage O.M."/>
            <person name="Pohl T."/>
            <person name="Merkel B.J."/>
            <person name="Hornburger P."/>
            <person name="Mueller R.-W."/>
            <person name="Bruemmer F."/>
            <person name="Labrenz M."/>
            <person name="Spormann A.M."/>
            <person name="Op Den Camp H."/>
            <person name="Overmann J."/>
            <person name="Amann R."/>
            <person name="Jetten M.S.M."/>
            <person name="Mascher T."/>
            <person name="Medema M.H."/>
            <person name="Devos D.P."/>
            <person name="Kaster A.-K."/>
            <person name="Ovreas L."/>
            <person name="Rohde M."/>
            <person name="Galperin M.Y."/>
            <person name="Jogler C."/>
        </authorList>
    </citation>
    <scope>NUCLEOTIDE SEQUENCE [LARGE SCALE GENOMIC DNA]</scope>
    <source>
        <strain evidence="2 3">V7</strain>
    </source>
</reference>
<evidence type="ECO:0000259" key="1">
    <source>
        <dbReference type="Pfam" id="PF00535"/>
    </source>
</evidence>
<keyword evidence="2" id="KW-0808">Transferase</keyword>
<dbReference type="PANTHER" id="PTHR43685">
    <property type="entry name" value="GLYCOSYLTRANSFERASE"/>
    <property type="match status" value="1"/>
</dbReference>
<dbReference type="GO" id="GO:0016757">
    <property type="term" value="F:glycosyltransferase activity"/>
    <property type="evidence" value="ECO:0007669"/>
    <property type="project" value="UniProtKB-KW"/>
</dbReference>
<dbReference type="InterPro" id="IPR029044">
    <property type="entry name" value="Nucleotide-diphossugar_trans"/>
</dbReference>